<keyword evidence="3" id="KW-1185">Reference proteome</keyword>
<gene>
    <name evidence="2" type="ORF">CC80DRAFT_421482</name>
</gene>
<dbReference type="Gene3D" id="1.10.510.10">
    <property type="entry name" value="Transferase(Phosphotransferase) domain 1"/>
    <property type="match status" value="1"/>
</dbReference>
<dbReference type="OrthoDB" id="4062651at2759"/>
<proteinExistence type="predicted"/>
<dbReference type="GO" id="GO:0005524">
    <property type="term" value="F:ATP binding"/>
    <property type="evidence" value="ECO:0007669"/>
    <property type="project" value="InterPro"/>
</dbReference>
<dbReference type="Proteomes" id="UP000800035">
    <property type="component" value="Unassembled WGS sequence"/>
</dbReference>
<protein>
    <recommendedName>
        <fullName evidence="1">Protein kinase domain-containing protein</fullName>
    </recommendedName>
</protein>
<name>A0A6A5TMG6_9PLEO</name>
<dbReference type="PROSITE" id="PS50011">
    <property type="entry name" value="PROTEIN_KINASE_DOM"/>
    <property type="match status" value="1"/>
</dbReference>
<sequence>MALYGTTEVLPERPDYDLPGCETTPEGVVLYVRVRSARFNIHVLSQNFHHSPIALEALQTNKARINSDSDSDELDLLDYLDVIASHFLPTFQKLAPIIHHVGKLTLADLRARQHYKLVVDSKGMLRGQLYHWIDVDRALTWEVVEQAPQDVRQKWASQIRKTVSILHEIGVIWGDVKAENVVIDKSGNAIVIDFEGGATKGWIDEDRMGTKEGDLQGLERLMDYIFNDKCPLRLREKESDDTWCCAGCENKEAGT</sequence>
<dbReference type="EMBL" id="ML977007">
    <property type="protein sequence ID" value="KAF1952919.1"/>
    <property type="molecule type" value="Genomic_DNA"/>
</dbReference>
<evidence type="ECO:0000313" key="2">
    <source>
        <dbReference type="EMBL" id="KAF1952919.1"/>
    </source>
</evidence>
<dbReference type="InterPro" id="IPR011009">
    <property type="entry name" value="Kinase-like_dom_sf"/>
</dbReference>
<evidence type="ECO:0000259" key="1">
    <source>
        <dbReference type="PROSITE" id="PS50011"/>
    </source>
</evidence>
<reference evidence="2" key="1">
    <citation type="journal article" date="2020" name="Stud. Mycol.">
        <title>101 Dothideomycetes genomes: a test case for predicting lifestyles and emergence of pathogens.</title>
        <authorList>
            <person name="Haridas S."/>
            <person name="Albert R."/>
            <person name="Binder M."/>
            <person name="Bloem J."/>
            <person name="Labutti K."/>
            <person name="Salamov A."/>
            <person name="Andreopoulos B."/>
            <person name="Baker S."/>
            <person name="Barry K."/>
            <person name="Bills G."/>
            <person name="Bluhm B."/>
            <person name="Cannon C."/>
            <person name="Castanera R."/>
            <person name="Culley D."/>
            <person name="Daum C."/>
            <person name="Ezra D."/>
            <person name="Gonzalez J."/>
            <person name="Henrissat B."/>
            <person name="Kuo A."/>
            <person name="Liang C."/>
            <person name="Lipzen A."/>
            <person name="Lutzoni F."/>
            <person name="Magnuson J."/>
            <person name="Mondo S."/>
            <person name="Nolan M."/>
            <person name="Ohm R."/>
            <person name="Pangilinan J."/>
            <person name="Park H.-J."/>
            <person name="Ramirez L."/>
            <person name="Alfaro M."/>
            <person name="Sun H."/>
            <person name="Tritt A."/>
            <person name="Yoshinaga Y."/>
            <person name="Zwiers L.-H."/>
            <person name="Turgeon B."/>
            <person name="Goodwin S."/>
            <person name="Spatafora J."/>
            <person name="Crous P."/>
            <person name="Grigoriev I."/>
        </authorList>
    </citation>
    <scope>NUCLEOTIDE SEQUENCE</scope>
    <source>
        <strain evidence="2">CBS 675.92</strain>
    </source>
</reference>
<accession>A0A6A5TMG6</accession>
<dbReference type="AlphaFoldDB" id="A0A6A5TMG6"/>
<dbReference type="InterPro" id="IPR000719">
    <property type="entry name" value="Prot_kinase_dom"/>
</dbReference>
<feature type="domain" description="Protein kinase" evidence="1">
    <location>
        <begin position="28"/>
        <end position="255"/>
    </location>
</feature>
<dbReference type="GO" id="GO:0004672">
    <property type="term" value="F:protein kinase activity"/>
    <property type="evidence" value="ECO:0007669"/>
    <property type="project" value="InterPro"/>
</dbReference>
<evidence type="ECO:0000313" key="3">
    <source>
        <dbReference type="Proteomes" id="UP000800035"/>
    </source>
</evidence>
<organism evidence="2 3">
    <name type="scientific">Byssothecium circinans</name>
    <dbReference type="NCBI Taxonomy" id="147558"/>
    <lineage>
        <taxon>Eukaryota</taxon>
        <taxon>Fungi</taxon>
        <taxon>Dikarya</taxon>
        <taxon>Ascomycota</taxon>
        <taxon>Pezizomycotina</taxon>
        <taxon>Dothideomycetes</taxon>
        <taxon>Pleosporomycetidae</taxon>
        <taxon>Pleosporales</taxon>
        <taxon>Massarineae</taxon>
        <taxon>Massarinaceae</taxon>
        <taxon>Byssothecium</taxon>
    </lineage>
</organism>
<dbReference type="SUPFAM" id="SSF56112">
    <property type="entry name" value="Protein kinase-like (PK-like)"/>
    <property type="match status" value="1"/>
</dbReference>
<dbReference type="Pfam" id="PF06293">
    <property type="entry name" value="Kdo"/>
    <property type="match status" value="1"/>
</dbReference>